<reference evidence="2" key="1">
    <citation type="journal article" date="2019" name="Int. J. Syst. Evol. Microbiol.">
        <title>The Global Catalogue of Microorganisms (GCM) 10K type strain sequencing project: providing services to taxonomists for standard genome sequencing and annotation.</title>
        <authorList>
            <consortium name="The Broad Institute Genomics Platform"/>
            <consortium name="The Broad Institute Genome Sequencing Center for Infectious Disease"/>
            <person name="Wu L."/>
            <person name="Ma J."/>
        </authorList>
    </citation>
    <scope>NUCLEOTIDE SEQUENCE [LARGE SCALE GENOMIC DNA]</scope>
    <source>
        <strain evidence="2">KCTC 42739</strain>
    </source>
</reference>
<gene>
    <name evidence="1" type="ORF">ACFONA_15395</name>
</gene>
<proteinExistence type="predicted"/>
<organism evidence="1 2">
    <name type="scientific">Sphingomonas hylomeconis</name>
    <dbReference type="NCBI Taxonomy" id="1395958"/>
    <lineage>
        <taxon>Bacteria</taxon>
        <taxon>Pseudomonadati</taxon>
        <taxon>Pseudomonadota</taxon>
        <taxon>Alphaproteobacteria</taxon>
        <taxon>Sphingomonadales</taxon>
        <taxon>Sphingomonadaceae</taxon>
        <taxon>Sphingomonas</taxon>
    </lineage>
</organism>
<accession>A0ABV7SZ33</accession>
<dbReference type="Proteomes" id="UP001595713">
    <property type="component" value="Unassembled WGS sequence"/>
</dbReference>
<dbReference type="EMBL" id="JBHRXP010000007">
    <property type="protein sequence ID" value="MFC3581557.1"/>
    <property type="molecule type" value="Genomic_DNA"/>
</dbReference>
<comment type="caution">
    <text evidence="1">The sequence shown here is derived from an EMBL/GenBank/DDBJ whole genome shotgun (WGS) entry which is preliminary data.</text>
</comment>
<evidence type="ECO:0000313" key="2">
    <source>
        <dbReference type="Proteomes" id="UP001595713"/>
    </source>
</evidence>
<sequence>MNALEVYQKLYNACDLLDREGDHAIAAYVGLAMALLADKYGIDTDEAGVKPDGAHVAHLASPSEQRGSSWA</sequence>
<protein>
    <submittedName>
        <fullName evidence="1">Uncharacterized protein</fullName>
    </submittedName>
</protein>
<keyword evidence="2" id="KW-1185">Reference proteome</keyword>
<name>A0ABV7SZ33_9SPHN</name>
<evidence type="ECO:0000313" key="1">
    <source>
        <dbReference type="EMBL" id="MFC3581557.1"/>
    </source>
</evidence>
<dbReference type="RefSeq" id="WP_261292592.1">
    <property type="nucleotide sequence ID" value="NZ_JANQBK010000001.1"/>
</dbReference>